<name>A0A4U2Y7M5_9BACL</name>
<feature type="active site" description="Acyl-thioester intermediate" evidence="6">
    <location>
        <position position="88"/>
    </location>
</feature>
<dbReference type="OrthoDB" id="9764892at2"/>
<dbReference type="InterPro" id="IPR020617">
    <property type="entry name" value="Thiolase_C"/>
</dbReference>
<reference evidence="10 11" key="1">
    <citation type="submission" date="2019-04" db="EMBL/GenBank/DDBJ databases">
        <title>Whole genome sequencing of Brevibacillus sp. TGS2-1.</title>
        <authorList>
            <person name="Choi A."/>
        </authorList>
    </citation>
    <scope>NUCLEOTIDE SEQUENCE [LARGE SCALE GENOMIC DNA]</scope>
    <source>
        <strain evidence="10 11">TGS2-1</strain>
    </source>
</reference>
<dbReference type="PROSITE" id="PS00099">
    <property type="entry name" value="THIOLASE_3"/>
    <property type="match status" value="1"/>
</dbReference>
<keyword evidence="11" id="KW-1185">Reference proteome</keyword>
<dbReference type="Proteomes" id="UP000307841">
    <property type="component" value="Unassembled WGS sequence"/>
</dbReference>
<keyword evidence="3 7" id="KW-0808">Transferase</keyword>
<feature type="active site" description="Proton acceptor" evidence="6">
    <location>
        <position position="347"/>
    </location>
</feature>
<proteinExistence type="inferred from homology"/>
<evidence type="ECO:0000256" key="3">
    <source>
        <dbReference type="ARBA" id="ARBA00022679"/>
    </source>
</evidence>
<dbReference type="EC" id="2.3.1.9" evidence="2"/>
<dbReference type="Gene3D" id="3.40.47.10">
    <property type="match status" value="2"/>
</dbReference>
<dbReference type="PANTHER" id="PTHR18919">
    <property type="entry name" value="ACETYL-COA C-ACYLTRANSFERASE"/>
    <property type="match status" value="1"/>
</dbReference>
<feature type="domain" description="Thiolase C-terminal" evidence="9">
    <location>
        <begin position="269"/>
        <end position="390"/>
    </location>
</feature>
<protein>
    <recommendedName>
        <fullName evidence="2">acetyl-CoA C-acetyltransferase</fullName>
        <ecNumber evidence="2">2.3.1.9</ecNumber>
    </recommendedName>
    <alternativeName>
        <fullName evidence="5">Acetoacetyl-CoA thiolase</fullName>
    </alternativeName>
</protein>
<dbReference type="CDD" id="cd00751">
    <property type="entry name" value="thiolase"/>
    <property type="match status" value="1"/>
</dbReference>
<comment type="caution">
    <text evidence="10">The sequence shown here is derived from an EMBL/GenBank/DDBJ whole genome shotgun (WGS) entry which is preliminary data.</text>
</comment>
<organism evidence="10 11">
    <name type="scientific">Brevibacillus antibioticus</name>
    <dbReference type="NCBI Taxonomy" id="2570228"/>
    <lineage>
        <taxon>Bacteria</taxon>
        <taxon>Bacillati</taxon>
        <taxon>Bacillota</taxon>
        <taxon>Bacilli</taxon>
        <taxon>Bacillales</taxon>
        <taxon>Paenibacillaceae</taxon>
        <taxon>Brevibacillus</taxon>
    </lineage>
</organism>
<dbReference type="Pfam" id="PF02803">
    <property type="entry name" value="Thiolase_C"/>
    <property type="match status" value="1"/>
</dbReference>
<accession>A0A4U2Y7M5</accession>
<dbReference type="InterPro" id="IPR002155">
    <property type="entry name" value="Thiolase"/>
</dbReference>
<evidence type="ECO:0000256" key="5">
    <source>
        <dbReference type="ARBA" id="ARBA00030755"/>
    </source>
</evidence>
<evidence type="ECO:0000259" key="8">
    <source>
        <dbReference type="Pfam" id="PF00108"/>
    </source>
</evidence>
<dbReference type="InterPro" id="IPR020610">
    <property type="entry name" value="Thiolase_AS"/>
</dbReference>
<evidence type="ECO:0000256" key="4">
    <source>
        <dbReference type="ARBA" id="ARBA00023315"/>
    </source>
</evidence>
<evidence type="ECO:0000256" key="6">
    <source>
        <dbReference type="PIRSR" id="PIRSR000429-1"/>
    </source>
</evidence>
<dbReference type="InterPro" id="IPR016039">
    <property type="entry name" value="Thiolase-like"/>
</dbReference>
<evidence type="ECO:0000256" key="1">
    <source>
        <dbReference type="ARBA" id="ARBA00010982"/>
    </source>
</evidence>
<gene>
    <name evidence="10" type="ORF">E8L90_14545</name>
</gene>
<dbReference type="PIRSF" id="PIRSF000429">
    <property type="entry name" value="Ac-CoA_Ac_transf"/>
    <property type="match status" value="1"/>
</dbReference>
<comment type="similarity">
    <text evidence="1 7">Belongs to the thiolase-like superfamily. Thiolase family.</text>
</comment>
<feature type="domain" description="Thiolase N-terminal" evidence="8">
    <location>
        <begin position="4"/>
        <end position="260"/>
    </location>
</feature>
<dbReference type="EMBL" id="SZNK01000001">
    <property type="protein sequence ID" value="TKI56587.1"/>
    <property type="molecule type" value="Genomic_DNA"/>
</dbReference>
<dbReference type="NCBIfam" id="TIGR01930">
    <property type="entry name" value="AcCoA-C-Actrans"/>
    <property type="match status" value="1"/>
</dbReference>
<dbReference type="GO" id="GO:0003985">
    <property type="term" value="F:acetyl-CoA C-acetyltransferase activity"/>
    <property type="evidence" value="ECO:0007669"/>
    <property type="project" value="UniProtKB-EC"/>
</dbReference>
<keyword evidence="4 7" id="KW-0012">Acyltransferase</keyword>
<dbReference type="AlphaFoldDB" id="A0A4U2Y7M5"/>
<evidence type="ECO:0000313" key="10">
    <source>
        <dbReference type="EMBL" id="TKI56587.1"/>
    </source>
</evidence>
<dbReference type="InterPro" id="IPR020616">
    <property type="entry name" value="Thiolase_N"/>
</dbReference>
<evidence type="ECO:0000256" key="2">
    <source>
        <dbReference type="ARBA" id="ARBA00012705"/>
    </source>
</evidence>
<dbReference type="PANTHER" id="PTHR18919:SF107">
    <property type="entry name" value="ACETYL-COA ACETYLTRANSFERASE, CYTOSOLIC"/>
    <property type="match status" value="1"/>
</dbReference>
<dbReference type="FunFam" id="3.40.47.10:FF:000010">
    <property type="entry name" value="Acetyl-CoA acetyltransferase (Thiolase)"/>
    <property type="match status" value="1"/>
</dbReference>
<feature type="active site" description="Proton acceptor" evidence="6">
    <location>
        <position position="377"/>
    </location>
</feature>
<evidence type="ECO:0000313" key="11">
    <source>
        <dbReference type="Proteomes" id="UP000307841"/>
    </source>
</evidence>
<dbReference type="SUPFAM" id="SSF53901">
    <property type="entry name" value="Thiolase-like"/>
    <property type="match status" value="2"/>
</dbReference>
<sequence>MEQVVIAAAGRTPIGTFGGVLKDVSARKLAETVIRGVMARSGLEASQIDEVILGNCIQRTDEPNIARVAALDAGLGKEVTGFTIQRQCASGMQAIVSGASQILLGDSEIVLAGGVESMSNAPYVLKNARWGKRLTHGEMTDAMWELLTDPHHQILMGETAERLVDRYGITREESDEIALRSQQNAIRAIDTGLFAEEIIGVPIKKRTEEIMVTEDEFPRRGVTLESLAKLRPSFRDNGTVTPGNASGLNDGASAAALMTEGKARELGIEPLGKIVSWAVAGVEPDLMGYGPVPAVKRALAKAGLTIADIELIEVNEAFAAQYLAVEKLLELPREITNVNGSGIALGHPVGSTGCRIVITLLHEMKRRQLKRGLAALCVGGGMGMAMVVERT</sequence>
<evidence type="ECO:0000256" key="7">
    <source>
        <dbReference type="RuleBase" id="RU003557"/>
    </source>
</evidence>
<evidence type="ECO:0000259" key="9">
    <source>
        <dbReference type="Pfam" id="PF02803"/>
    </source>
</evidence>
<dbReference type="RefSeq" id="WP_137030018.1">
    <property type="nucleotide sequence ID" value="NZ_SZNK01000001.1"/>
</dbReference>
<dbReference type="Pfam" id="PF00108">
    <property type="entry name" value="Thiolase_N"/>
    <property type="match status" value="1"/>
</dbReference>